<proteinExistence type="predicted"/>
<protein>
    <submittedName>
        <fullName evidence="2">Uncharacterized protein</fullName>
    </submittedName>
</protein>
<accession>A0A1V0SG73</accession>
<reference evidence="2" key="1">
    <citation type="journal article" date="2017" name="Science">
        <title>Giant viruses with an expanded complement of translation system components.</title>
        <authorList>
            <person name="Schulz F."/>
            <person name="Yutin N."/>
            <person name="Ivanova N.N."/>
            <person name="Ortega D.R."/>
            <person name="Lee T.K."/>
            <person name="Vierheilig J."/>
            <person name="Daims H."/>
            <person name="Horn M."/>
            <person name="Wagner M."/>
            <person name="Jensen G.J."/>
            <person name="Kyrpides N.C."/>
            <person name="Koonin E.V."/>
            <person name="Woyke T."/>
        </authorList>
    </citation>
    <scope>NUCLEOTIDE SEQUENCE</scope>
    <source>
        <strain evidence="2">HKV1</strain>
    </source>
</reference>
<feature type="region of interest" description="Disordered" evidence="1">
    <location>
        <begin position="318"/>
        <end position="338"/>
    </location>
</feature>
<name>A0A1V0SG73_9VIRU</name>
<gene>
    <name evidence="2" type="ORF">Hokovirus_2_249</name>
</gene>
<evidence type="ECO:0000256" key="1">
    <source>
        <dbReference type="SAM" id="MobiDB-lite"/>
    </source>
</evidence>
<dbReference type="EMBL" id="KY684104">
    <property type="protein sequence ID" value="ARF10722.1"/>
    <property type="molecule type" value="Genomic_DNA"/>
</dbReference>
<sequence length="457" mass="55102">MLNIESDFFNDNNIFKLQMSLLKEYQIQDYLVIYYYFYNDVLNIMNHKSYKKIQKKLFDACLVSNLYNNKISDIHDNILIFKRLCEIMMCENYNIINFRKNYLEPELIQNYGSGSWYYYRFHQIFKKLGYDKNKVAKILSDKYDTKINNELCLLNINLTCMKYKIIIHFLKFKLITDIQEIHKKSCIKDNINKILNIIESLNNNQNLINLYESFNHFSNTTNITYSVNILCDLGLKLDILKQYFLNNNYSYKKWFNIIEKIPNTHSIMENIFNDIIKSKKYHKLVYFIDSKKQKNYQQFHLDNNIIIDYYNNNYITNDKNKANDKKKTNNHDKKKTNNHDKDNILNMLLYFCKINNFETLKIFTKLLPHKIQYLIDINKINKHNCINTNTTILHYICNNYHDYELDTFFNIFNIYSNTFLLNDIQDSNNFKASDYLPENIVNEAISIVNKAEIIRTK</sequence>
<evidence type="ECO:0000313" key="2">
    <source>
        <dbReference type="EMBL" id="ARF10722.1"/>
    </source>
</evidence>
<organism evidence="2">
    <name type="scientific">Hokovirus HKV1</name>
    <dbReference type="NCBI Taxonomy" id="1977638"/>
    <lineage>
        <taxon>Viruses</taxon>
        <taxon>Varidnaviria</taxon>
        <taxon>Bamfordvirae</taxon>
        <taxon>Nucleocytoviricota</taxon>
        <taxon>Megaviricetes</taxon>
        <taxon>Imitervirales</taxon>
        <taxon>Mimiviridae</taxon>
        <taxon>Klosneuvirinae</taxon>
        <taxon>Hokovirus</taxon>
    </lineage>
</organism>